<sequence>MSRPRAKGSSASKQRRAHNLWTLYAFSKRRFYETPMPNAQRESQRLVPSLPQEEVSPVKCRELLSCFDRRDETKCVRRQPIYVPIFL</sequence>
<dbReference type="RefSeq" id="XP_024577829.1">
    <property type="nucleotide sequence ID" value="XM_024727231.1"/>
</dbReference>
<organism evidence="1 2">
    <name type="scientific">Plasmopara halstedii</name>
    <name type="common">Downy mildew of sunflower</name>
    <dbReference type="NCBI Taxonomy" id="4781"/>
    <lineage>
        <taxon>Eukaryota</taxon>
        <taxon>Sar</taxon>
        <taxon>Stramenopiles</taxon>
        <taxon>Oomycota</taxon>
        <taxon>Peronosporomycetes</taxon>
        <taxon>Peronosporales</taxon>
        <taxon>Peronosporaceae</taxon>
        <taxon>Plasmopara</taxon>
    </lineage>
</organism>
<dbReference type="AlphaFoldDB" id="A0A0P1AL80"/>
<evidence type="ECO:0000313" key="2">
    <source>
        <dbReference type="Proteomes" id="UP000054928"/>
    </source>
</evidence>
<keyword evidence="2" id="KW-1185">Reference proteome</keyword>
<dbReference type="GeneID" id="36406860"/>
<dbReference type="Proteomes" id="UP000054928">
    <property type="component" value="Unassembled WGS sequence"/>
</dbReference>
<dbReference type="EMBL" id="CCYD01000553">
    <property type="protein sequence ID" value="CEG41460.1"/>
    <property type="molecule type" value="Genomic_DNA"/>
</dbReference>
<proteinExistence type="predicted"/>
<reference evidence="2" key="1">
    <citation type="submission" date="2014-09" db="EMBL/GenBank/DDBJ databases">
        <authorList>
            <person name="Sharma Rahul"/>
            <person name="Thines Marco"/>
        </authorList>
    </citation>
    <scope>NUCLEOTIDE SEQUENCE [LARGE SCALE GENOMIC DNA]</scope>
</reference>
<protein>
    <submittedName>
        <fullName evidence="1">Uncharacterized protein</fullName>
    </submittedName>
</protein>
<name>A0A0P1AL80_PLAHL</name>
<accession>A0A0P1AL80</accession>
<evidence type="ECO:0000313" key="1">
    <source>
        <dbReference type="EMBL" id="CEG41460.1"/>
    </source>
</evidence>